<reference evidence="2" key="1">
    <citation type="journal article" date="2019" name="Int. J. Syst. Evol. Microbiol.">
        <title>The Global Catalogue of Microorganisms (GCM) 10K type strain sequencing project: providing services to taxonomists for standard genome sequencing and annotation.</title>
        <authorList>
            <consortium name="The Broad Institute Genomics Platform"/>
            <consortium name="The Broad Institute Genome Sequencing Center for Infectious Disease"/>
            <person name="Wu L."/>
            <person name="Ma J."/>
        </authorList>
    </citation>
    <scope>NUCLEOTIDE SEQUENCE [LARGE SCALE GENOMIC DNA]</scope>
    <source>
        <strain evidence="2">NBRC 106593</strain>
    </source>
</reference>
<name>A0ABW2AT59_9MICO</name>
<protein>
    <submittedName>
        <fullName evidence="1">TIGR03086 family protein</fullName>
    </submittedName>
</protein>
<dbReference type="RefSeq" id="WP_377821587.1">
    <property type="nucleotide sequence ID" value="NZ_JBHSWJ010000002.1"/>
</dbReference>
<organism evidence="1 2">
    <name type="scientific">Branchiibius cervicis</name>
    <dbReference type="NCBI Taxonomy" id="908252"/>
    <lineage>
        <taxon>Bacteria</taxon>
        <taxon>Bacillati</taxon>
        <taxon>Actinomycetota</taxon>
        <taxon>Actinomycetes</taxon>
        <taxon>Micrococcales</taxon>
        <taxon>Dermacoccaceae</taxon>
        <taxon>Branchiibius</taxon>
    </lineage>
</organism>
<proteinExistence type="predicted"/>
<dbReference type="SUPFAM" id="SSF109854">
    <property type="entry name" value="DinB/YfiT-like putative metalloenzymes"/>
    <property type="match status" value="1"/>
</dbReference>
<dbReference type="InterPro" id="IPR034660">
    <property type="entry name" value="DinB/YfiT-like"/>
</dbReference>
<gene>
    <name evidence="1" type="ORF">ACFQBT_07330</name>
</gene>
<dbReference type="EMBL" id="JBHSWJ010000002">
    <property type="protein sequence ID" value="MFC6713655.1"/>
    <property type="molecule type" value="Genomic_DNA"/>
</dbReference>
<evidence type="ECO:0000313" key="1">
    <source>
        <dbReference type="EMBL" id="MFC6713655.1"/>
    </source>
</evidence>
<dbReference type="Proteomes" id="UP001596356">
    <property type="component" value="Unassembled WGS sequence"/>
</dbReference>
<evidence type="ECO:0000313" key="2">
    <source>
        <dbReference type="Proteomes" id="UP001596356"/>
    </source>
</evidence>
<accession>A0ABW2AT59</accession>
<keyword evidence="2" id="KW-1185">Reference proteome</keyword>
<comment type="caution">
    <text evidence="1">The sequence shown here is derived from an EMBL/GenBank/DDBJ whole genome shotgun (WGS) entry which is preliminary data.</text>
</comment>
<sequence length="186" mass="20404">MSASARHHQIAGEFSRLVQATSDWNAATPVAQWRARDIVTHLLDWLPPVLHAWSNLDLPAENGDLAQRWSFRTEAVQQLLEDSNNADAVLSNGPFAGGTVGGVIDQIYTADIYQHTWDLAKSTGQNPQMDPDIARNMLSGMRQMEEALRSSGQYGPAIPTASTDPVEQLVAFIGRDPQWQSPPTEG</sequence>